<reference evidence="1 2" key="1">
    <citation type="submission" date="2024-04" db="EMBL/GenBank/DDBJ databases">
        <title>Tritrichomonas musculus Genome.</title>
        <authorList>
            <person name="Alves-Ferreira E."/>
            <person name="Grigg M."/>
            <person name="Lorenzi H."/>
            <person name="Galac M."/>
        </authorList>
    </citation>
    <scope>NUCLEOTIDE SEQUENCE [LARGE SCALE GENOMIC DNA]</scope>
    <source>
        <strain evidence="1 2">EAF2021</strain>
    </source>
</reference>
<keyword evidence="2" id="KW-1185">Reference proteome</keyword>
<evidence type="ECO:0000313" key="2">
    <source>
        <dbReference type="Proteomes" id="UP001470230"/>
    </source>
</evidence>
<proteinExistence type="predicted"/>
<dbReference type="Proteomes" id="UP001470230">
    <property type="component" value="Unassembled WGS sequence"/>
</dbReference>
<evidence type="ECO:0000313" key="1">
    <source>
        <dbReference type="EMBL" id="KAK8898377.1"/>
    </source>
</evidence>
<sequence>MTIDEYIFSLIITSDDHVEKNYCEYFLPEIKPFLTKENIEKYSSKNKYLRNNKFVKINILIFLTNFYEKRREGENDDYLCELIRNNKIKEFITFVERTNLSLKSEIKESIFETNQLLTDKYDVKLIEYASFHGSNDINKYMENKPGVKLISDMWIYAVHSCNAELIRYLEDNHVWPFLSISRLSSNVPFVNDSIRMIGFCWFLKSVGLNPINLSKDG</sequence>
<accession>A0ABR2L586</accession>
<name>A0ABR2L586_9EUKA</name>
<comment type="caution">
    <text evidence="1">The sequence shown here is derived from an EMBL/GenBank/DDBJ whole genome shotgun (WGS) entry which is preliminary data.</text>
</comment>
<organism evidence="1 2">
    <name type="scientific">Tritrichomonas musculus</name>
    <dbReference type="NCBI Taxonomy" id="1915356"/>
    <lineage>
        <taxon>Eukaryota</taxon>
        <taxon>Metamonada</taxon>
        <taxon>Parabasalia</taxon>
        <taxon>Tritrichomonadida</taxon>
        <taxon>Tritrichomonadidae</taxon>
        <taxon>Tritrichomonas</taxon>
    </lineage>
</organism>
<evidence type="ECO:0008006" key="3">
    <source>
        <dbReference type="Google" id="ProtNLM"/>
    </source>
</evidence>
<dbReference type="EMBL" id="JAPFFF010000001">
    <property type="protein sequence ID" value="KAK8898377.1"/>
    <property type="molecule type" value="Genomic_DNA"/>
</dbReference>
<protein>
    <recommendedName>
        <fullName evidence="3">DUF3447 domain-containing protein</fullName>
    </recommendedName>
</protein>
<gene>
    <name evidence="1" type="ORF">M9Y10_000662</name>
</gene>